<keyword evidence="1" id="KW-1133">Transmembrane helix</keyword>
<sequence length="66" mass="7394">MGEAKRREELGLPPRQKKVELNKSDRYLSWLPITKSRIKKYPYMGVATMALGAIIFLVSGGANSIN</sequence>
<dbReference type="AlphaFoldDB" id="A0A0A1ZDL1"/>
<evidence type="ECO:0000256" key="1">
    <source>
        <dbReference type="SAM" id="Phobius"/>
    </source>
</evidence>
<dbReference type="OrthoDB" id="541413at2"/>
<dbReference type="Proteomes" id="UP000030598">
    <property type="component" value="Unassembled WGS sequence"/>
</dbReference>
<keyword evidence="1" id="KW-0812">Transmembrane</keyword>
<organism evidence="2 3">
    <name type="scientific">Prochlorococcus marinus str. GP2</name>
    <dbReference type="NCBI Taxonomy" id="59925"/>
    <lineage>
        <taxon>Bacteria</taxon>
        <taxon>Bacillati</taxon>
        <taxon>Cyanobacteriota</taxon>
        <taxon>Cyanophyceae</taxon>
        <taxon>Synechococcales</taxon>
        <taxon>Prochlorococcaceae</taxon>
        <taxon>Prochlorococcus</taxon>
    </lineage>
</organism>
<dbReference type="InterPro" id="IPR021262">
    <property type="entry name" value="DUF2839"/>
</dbReference>
<keyword evidence="1" id="KW-0472">Membrane</keyword>
<dbReference type="eggNOG" id="ENOG5030QED">
    <property type="taxonomic scope" value="Bacteria"/>
</dbReference>
<reference evidence="3" key="1">
    <citation type="journal article" date="2014" name="Sci. Data">
        <title>Genomes of diverse isolates of the marine cyanobacterium Prochlorococcus.</title>
        <authorList>
            <person name="Biller S."/>
            <person name="Berube P."/>
            <person name="Thompson J."/>
            <person name="Kelly L."/>
            <person name="Roggensack S."/>
            <person name="Awad L."/>
            <person name="Roache-Johnson K."/>
            <person name="Ding H."/>
            <person name="Giovannoni S.J."/>
            <person name="Moore L.R."/>
            <person name="Chisholm S.W."/>
        </authorList>
    </citation>
    <scope>NUCLEOTIDE SEQUENCE [LARGE SCALE GENOMIC DNA]</scope>
    <source>
        <strain evidence="3">GP2</strain>
    </source>
</reference>
<accession>A0A0A1ZDL1</accession>
<gene>
    <name evidence="2" type="ORF">EU91_1368</name>
</gene>
<dbReference type="RefSeq" id="WP_025944779.1">
    <property type="nucleotide sequence ID" value="NZ_CP138934.1"/>
</dbReference>
<dbReference type="Pfam" id="PF10999">
    <property type="entry name" value="DUF2839"/>
    <property type="match status" value="1"/>
</dbReference>
<evidence type="ECO:0000313" key="2">
    <source>
        <dbReference type="EMBL" id="KGF86606.1"/>
    </source>
</evidence>
<protein>
    <submittedName>
        <fullName evidence="2">Uncharacterized protein</fullName>
    </submittedName>
</protein>
<comment type="caution">
    <text evidence="2">The sequence shown here is derived from an EMBL/GenBank/DDBJ whole genome shotgun (WGS) entry which is preliminary data.</text>
</comment>
<name>A0A0A1ZDL1_PROMR</name>
<dbReference type="EMBL" id="JNAH01000007">
    <property type="protein sequence ID" value="KGF86606.1"/>
    <property type="molecule type" value="Genomic_DNA"/>
</dbReference>
<feature type="transmembrane region" description="Helical" evidence="1">
    <location>
        <begin position="41"/>
        <end position="62"/>
    </location>
</feature>
<proteinExistence type="predicted"/>
<evidence type="ECO:0000313" key="3">
    <source>
        <dbReference type="Proteomes" id="UP000030598"/>
    </source>
</evidence>
<dbReference type="STRING" id="59925.EU91_1368"/>